<comment type="subcellular location">
    <subcellularLocation>
        <location evidence="1">Mitochondrion inner membrane</location>
        <topology evidence="1">Multi-pass membrane protein</topology>
    </subcellularLocation>
</comment>
<reference evidence="18 19" key="1">
    <citation type="submission" date="2019-02" db="EMBL/GenBank/DDBJ databases">
        <title>Genome sequencing of the rare red list fungi Bondarzewia mesenterica.</title>
        <authorList>
            <person name="Buettner E."/>
            <person name="Kellner H."/>
        </authorList>
    </citation>
    <scope>NUCLEOTIDE SEQUENCE [LARGE SCALE GENOMIC DNA]</scope>
    <source>
        <strain evidence="18 19">DSM 108281</strain>
    </source>
</reference>
<dbReference type="InterPro" id="IPR015424">
    <property type="entry name" value="PyrdxlP-dep_Trfase"/>
</dbReference>
<dbReference type="GO" id="GO:0140466">
    <property type="term" value="P:iron-sulfur cluster export from the mitochondrion"/>
    <property type="evidence" value="ECO:0007669"/>
    <property type="project" value="UniProtKB-ARBA"/>
</dbReference>
<dbReference type="InterPro" id="IPR027417">
    <property type="entry name" value="P-loop_NTPase"/>
</dbReference>
<dbReference type="FunFam" id="1.20.1560.10:FF:000004">
    <property type="entry name" value="ATP-binding cassette sub-family B member 7"/>
    <property type="match status" value="1"/>
</dbReference>
<evidence type="ECO:0000256" key="5">
    <source>
        <dbReference type="ARBA" id="ARBA00022741"/>
    </source>
</evidence>
<name>A0A4S4LN78_9AGAM</name>
<evidence type="ECO:0000313" key="18">
    <source>
        <dbReference type="EMBL" id="THH13706.1"/>
    </source>
</evidence>
<dbReference type="InterPro" id="IPR017871">
    <property type="entry name" value="ABC_transporter-like_CS"/>
</dbReference>
<dbReference type="InterPro" id="IPR039421">
    <property type="entry name" value="Type_1_exporter"/>
</dbReference>
<dbReference type="InterPro" id="IPR004839">
    <property type="entry name" value="Aminotransferase_I/II_large"/>
</dbReference>
<dbReference type="Proteomes" id="UP000310158">
    <property type="component" value="Unassembled WGS sequence"/>
</dbReference>
<dbReference type="Gene3D" id="3.40.50.300">
    <property type="entry name" value="P-loop containing nucleotide triphosphate hydrolases"/>
    <property type="match status" value="1"/>
</dbReference>
<dbReference type="CDD" id="cd18582">
    <property type="entry name" value="ABC_6TM_ATM1_ABCB7"/>
    <property type="match status" value="1"/>
</dbReference>
<dbReference type="Gene3D" id="1.20.1560.10">
    <property type="entry name" value="ABC transporter type 1, transmembrane domain"/>
    <property type="match status" value="1"/>
</dbReference>
<dbReference type="SUPFAM" id="SSF52540">
    <property type="entry name" value="P-loop containing nucleoside triphosphate hydrolases"/>
    <property type="match status" value="1"/>
</dbReference>
<dbReference type="SUPFAM" id="SSF90123">
    <property type="entry name" value="ABC transporter transmembrane region"/>
    <property type="match status" value="1"/>
</dbReference>
<dbReference type="OrthoDB" id="73919at2759"/>
<dbReference type="CDD" id="cd03253">
    <property type="entry name" value="ABCC_ATM1_transporter"/>
    <property type="match status" value="1"/>
</dbReference>
<dbReference type="GO" id="GO:0140359">
    <property type="term" value="F:ABC-type transporter activity"/>
    <property type="evidence" value="ECO:0007669"/>
    <property type="project" value="InterPro"/>
</dbReference>
<evidence type="ECO:0000256" key="4">
    <source>
        <dbReference type="ARBA" id="ARBA00022692"/>
    </source>
</evidence>
<dbReference type="GO" id="GO:0030170">
    <property type="term" value="F:pyridoxal phosphate binding"/>
    <property type="evidence" value="ECO:0007669"/>
    <property type="project" value="InterPro"/>
</dbReference>
<dbReference type="InterPro" id="IPR036640">
    <property type="entry name" value="ABC1_TM_sf"/>
</dbReference>
<feature type="domain" description="C2" evidence="15">
    <location>
        <begin position="1176"/>
        <end position="1292"/>
    </location>
</feature>
<evidence type="ECO:0000256" key="12">
    <source>
        <dbReference type="ARBA" id="ARBA00039906"/>
    </source>
</evidence>
<evidence type="ECO:0000256" key="13">
    <source>
        <dbReference type="ARBA" id="ARBA00040792"/>
    </source>
</evidence>
<sequence>MEPALNRRINRHLSERLFAVTIEEDAVISPTADFSSNDYMSLTKDPALRQLFIEKLSLEPNVLGATGSRLLDGNTPAHLALEARLRHFYTGPGAAAVFNSGYDANLSVFGTLPQKGDAFVFDELVHASMRDGMASSRARSMLFPFAHNSMPSLEATLKLVLKKYPHLAAGEGTIFIAVESLYSMDGDFVPLHDVVRIMREVVPPQSQHLIIDEAHTTGYCGESGRGYVNALGLDTYVHTRIHTFSKALAFGGAVVVTSPLNQKYLMNFARPMLFATALPICNIIGIDCVHSWISSDRGRELARKLHANATYFLDLLDRSLIGIPRSLLCPMITDHAFRISSPSLSGYIPGLSVEPMTTPTDSTLYVSPVFPIKSSQSVSLAAHLRKMGYWTRAMPFPVVDRGQERVRVCVRAEHTTDDMDRFVGELVRVLRVAVRSTRPRLTPLSHPSPRLLLSCTFRHLAQNQSTPTSSDSKPNLPNPSQGQSPSKTAANLVADNTDVSIAEQRRRDWGIIRRLAVNLWPKDDWGTRGRVVFGVGLLVAGKVLNVQVPFFFKQIIDTLNIPVTSDSTVWVVCGSVVLGYGLARIGATLFGELLNAVFANVGQRAIRKVARETFEHLLNLDLKFHLSRQTGGLTRAIDRGTKGITFILQAVLFRVVPTALEISLVCGILTYKFGWDYAAITLATMAAYTWFTVRTTAWRTHFRREANVADNKAATVAVDSLINYEAHFNNEQYELKQYDKHLAGYEKASVKIATSLAYLNSGQNVIFSTALTGMMFLAAQGVINGTMTVGDLVMANQLVFQLSLPLNFLGTIYREIRQSLLDMEVLFNLQAQNTPPTDAPDAKPLALNGGSITFDNVAFAYNPARSIFSSLSFTIPAGKKVAIVGPSGCGKSTIFRLLFRFYTPSSGRILIDGQDIAKVKLDSLRRRVGVVPQDTPLFHADIMHNVRYGRMDASDAEVLEAARKAHVHETVMKLPDGYATTVGERGLMISGGEKQRLAVARVLLKDPPILFFDEATSALDAHTETELMKNINSILLDKARTSIFIAHRLRTVVEADLIIVLKEGQVVEQGTHDELMKAGGLYYSMWQQQAADVFSEDSTAPIQVFATGTSLLSENMRSPLAIFSIARDSMAQRLQVLDNNSESKRETSRRVSFSFRSHTCQLGPQEKARSNGPDAGAETSAFASKRDVGTQYVDLSIHFIGASGLPKMDVVGSADPYFVAQLDDKIKYISTVKPNTLSPVWNEMWFIKNVPVNATLNIQVLDKDNGPTDDFIGKFSVSTSSGAKEAEIEGPILKRTKGTFWLKIDVNPPTNPEVPPYTFDGPIRFSRHFSPAVGRLTNINDERLYSTWKMYIKGVPIFFGDTVQHWNRSYRAAQSIFGAGPASLAVRSSIQAGHRMLYARSTRNSFGVITRPEEVMSIFQGGKLALGSRNFAPHRVKPAVYTYVIAVEDSSFRFSETGAAFFVDFASKHALHANCAESVRYSGEFHPRPEGGWTAFSEDTPDDQVRWELVIDNNSGTYAPDKAMLPKLKQCLEYNFPGFTVYALDRDDPELSESREACRAYALKYRGVRQDELQPHAKDGEETLSHQALAVPSSEYDEPPTPL</sequence>
<dbReference type="PANTHER" id="PTHR24221">
    <property type="entry name" value="ATP-BINDING CASSETTE SUB-FAMILY B"/>
    <property type="match status" value="1"/>
</dbReference>
<evidence type="ECO:0000256" key="11">
    <source>
        <dbReference type="ARBA" id="ARBA00024363"/>
    </source>
</evidence>
<keyword evidence="9" id="KW-1133">Transmembrane helix</keyword>
<dbReference type="InterPro" id="IPR011527">
    <property type="entry name" value="ABC1_TM_dom"/>
</dbReference>
<keyword evidence="3" id="KW-0813">Transport</keyword>
<organism evidence="18 19">
    <name type="scientific">Bondarzewia mesenterica</name>
    <dbReference type="NCBI Taxonomy" id="1095465"/>
    <lineage>
        <taxon>Eukaryota</taxon>
        <taxon>Fungi</taxon>
        <taxon>Dikarya</taxon>
        <taxon>Basidiomycota</taxon>
        <taxon>Agaricomycotina</taxon>
        <taxon>Agaricomycetes</taxon>
        <taxon>Russulales</taxon>
        <taxon>Bondarzewiaceae</taxon>
        <taxon>Bondarzewia</taxon>
    </lineage>
</organism>
<evidence type="ECO:0000259" key="16">
    <source>
        <dbReference type="PROSITE" id="PS50893"/>
    </source>
</evidence>
<keyword evidence="19" id="KW-1185">Reference proteome</keyword>
<evidence type="ECO:0000256" key="1">
    <source>
        <dbReference type="ARBA" id="ARBA00004448"/>
    </source>
</evidence>
<dbReference type="InterPro" id="IPR015421">
    <property type="entry name" value="PyrdxlP-dep_Trfase_major"/>
</dbReference>
<feature type="domain" description="ABC transporter" evidence="16">
    <location>
        <begin position="852"/>
        <end position="1088"/>
    </location>
</feature>
<dbReference type="InterPro" id="IPR003593">
    <property type="entry name" value="AAA+_ATPase"/>
</dbReference>
<evidence type="ECO:0000256" key="9">
    <source>
        <dbReference type="ARBA" id="ARBA00022989"/>
    </source>
</evidence>
<evidence type="ECO:0000259" key="17">
    <source>
        <dbReference type="PROSITE" id="PS50929"/>
    </source>
</evidence>
<dbReference type="SMART" id="SM00382">
    <property type="entry name" value="AAA"/>
    <property type="match status" value="1"/>
</dbReference>
<keyword evidence="7" id="KW-0067">ATP-binding</keyword>
<dbReference type="CDD" id="cd00030">
    <property type="entry name" value="C2"/>
    <property type="match status" value="1"/>
</dbReference>
<evidence type="ECO:0000256" key="14">
    <source>
        <dbReference type="SAM" id="MobiDB-lite"/>
    </source>
</evidence>
<feature type="compositionally biased region" description="Basic and acidic residues" evidence="14">
    <location>
        <begin position="1572"/>
        <end position="1584"/>
    </location>
</feature>
<dbReference type="PANTHER" id="PTHR24221:SF402">
    <property type="entry name" value="IRON-SULFUR CLUSTERS TRANSPORTER ABCB7, MITOCHONDRIAL"/>
    <property type="match status" value="1"/>
</dbReference>
<evidence type="ECO:0000313" key="19">
    <source>
        <dbReference type="Proteomes" id="UP000310158"/>
    </source>
</evidence>
<keyword evidence="10" id="KW-0472">Membrane</keyword>
<dbReference type="Pfam" id="PF00155">
    <property type="entry name" value="Aminotran_1_2"/>
    <property type="match status" value="1"/>
</dbReference>
<dbReference type="GO" id="GO:0005743">
    <property type="term" value="C:mitochondrial inner membrane"/>
    <property type="evidence" value="ECO:0007669"/>
    <property type="project" value="UniProtKB-SubCell"/>
</dbReference>
<dbReference type="GO" id="GO:0006879">
    <property type="term" value="P:intracellular iron ion homeostasis"/>
    <property type="evidence" value="ECO:0007669"/>
    <property type="project" value="TreeGrafter"/>
</dbReference>
<comment type="subunit">
    <text evidence="2">Homodimer.</text>
</comment>
<dbReference type="PROSITE" id="PS50004">
    <property type="entry name" value="C2"/>
    <property type="match status" value="1"/>
</dbReference>
<dbReference type="Gene3D" id="3.90.1150.10">
    <property type="entry name" value="Aspartate Aminotransferase, domain 1"/>
    <property type="match status" value="1"/>
</dbReference>
<evidence type="ECO:0000256" key="3">
    <source>
        <dbReference type="ARBA" id="ARBA00022448"/>
    </source>
</evidence>
<keyword evidence="4" id="KW-0812">Transmembrane</keyword>
<keyword evidence="6" id="KW-0999">Mitochondrion inner membrane</keyword>
<keyword evidence="8" id="KW-1278">Translocase</keyword>
<evidence type="ECO:0000256" key="8">
    <source>
        <dbReference type="ARBA" id="ARBA00022967"/>
    </source>
</evidence>
<keyword evidence="5" id="KW-0547">Nucleotide-binding</keyword>
<dbReference type="PROSITE" id="PS00211">
    <property type="entry name" value="ABC_TRANSPORTER_1"/>
    <property type="match status" value="1"/>
</dbReference>
<dbReference type="InterPro" id="IPR000008">
    <property type="entry name" value="C2_dom"/>
</dbReference>
<comment type="similarity">
    <text evidence="11">Belongs to the ABC transporter superfamily. ABCB family. Heavy Metal importer (TC 3.A.1.210) subfamily.</text>
</comment>
<dbReference type="Gene3D" id="3.40.640.10">
    <property type="entry name" value="Type I PLP-dependent aspartate aminotransferase-like (Major domain)"/>
    <property type="match status" value="1"/>
</dbReference>
<dbReference type="FunFam" id="3.40.50.300:FF:000186">
    <property type="entry name" value="ATP-binding cassette sub-family B member 7, mitochondrial"/>
    <property type="match status" value="1"/>
</dbReference>
<dbReference type="Pfam" id="PF00005">
    <property type="entry name" value="ABC_tran"/>
    <property type="match status" value="1"/>
</dbReference>
<dbReference type="SMART" id="SM00239">
    <property type="entry name" value="C2"/>
    <property type="match status" value="1"/>
</dbReference>
<evidence type="ECO:0000256" key="7">
    <source>
        <dbReference type="ARBA" id="ARBA00022840"/>
    </source>
</evidence>
<dbReference type="InterPro" id="IPR035892">
    <property type="entry name" value="C2_domain_sf"/>
</dbReference>
<dbReference type="Pfam" id="PF00664">
    <property type="entry name" value="ABC_membrane"/>
    <property type="match status" value="1"/>
</dbReference>
<dbReference type="InterPro" id="IPR003439">
    <property type="entry name" value="ABC_transporter-like_ATP-bd"/>
</dbReference>
<dbReference type="Pfam" id="PF00168">
    <property type="entry name" value="C2"/>
    <property type="match status" value="1"/>
</dbReference>
<dbReference type="SUPFAM" id="SSF49562">
    <property type="entry name" value="C2 domain (Calcium/lipid-binding domain, CaLB)"/>
    <property type="match status" value="1"/>
</dbReference>
<feature type="domain" description="ABC transmembrane type-1" evidence="17">
    <location>
        <begin position="532"/>
        <end position="818"/>
    </location>
</feature>
<dbReference type="Gene3D" id="2.60.40.150">
    <property type="entry name" value="C2 domain"/>
    <property type="match status" value="1"/>
</dbReference>
<keyword evidence="6" id="KW-0496">Mitochondrion</keyword>
<proteinExistence type="inferred from homology"/>
<dbReference type="GO" id="GO:0016887">
    <property type="term" value="F:ATP hydrolysis activity"/>
    <property type="evidence" value="ECO:0007669"/>
    <property type="project" value="InterPro"/>
</dbReference>
<evidence type="ECO:0000256" key="10">
    <source>
        <dbReference type="ARBA" id="ARBA00023136"/>
    </source>
</evidence>
<dbReference type="SUPFAM" id="SSF53383">
    <property type="entry name" value="PLP-dependent transferases"/>
    <property type="match status" value="1"/>
</dbReference>
<accession>A0A4S4LN78</accession>
<dbReference type="EMBL" id="SGPL01000332">
    <property type="protein sequence ID" value="THH13706.1"/>
    <property type="molecule type" value="Genomic_DNA"/>
</dbReference>
<evidence type="ECO:0000259" key="15">
    <source>
        <dbReference type="PROSITE" id="PS50004"/>
    </source>
</evidence>
<gene>
    <name evidence="18" type="ORF">EW146_g6543</name>
</gene>
<comment type="caution">
    <text evidence="18">The sequence shown here is derived from an EMBL/GenBank/DDBJ whole genome shotgun (WGS) entry which is preliminary data.</text>
</comment>
<dbReference type="PROSITE" id="PS50929">
    <property type="entry name" value="ABC_TM1F"/>
    <property type="match status" value="1"/>
</dbReference>
<dbReference type="GO" id="GO:0005524">
    <property type="term" value="F:ATP binding"/>
    <property type="evidence" value="ECO:0007669"/>
    <property type="project" value="UniProtKB-KW"/>
</dbReference>
<protein>
    <recommendedName>
        <fullName evidence="12">Iron-sulfur clusters transporter ATM1, mitochondrial</fullName>
    </recommendedName>
    <alternativeName>
        <fullName evidence="13">Iron-sulfur clusters transporter atm1, mitochondrial</fullName>
    </alternativeName>
</protein>
<feature type="region of interest" description="Disordered" evidence="14">
    <location>
        <begin position="1572"/>
        <end position="1603"/>
    </location>
</feature>
<feature type="region of interest" description="Disordered" evidence="14">
    <location>
        <begin position="463"/>
        <end position="488"/>
    </location>
</feature>
<evidence type="ECO:0000256" key="2">
    <source>
        <dbReference type="ARBA" id="ARBA00011738"/>
    </source>
</evidence>
<dbReference type="InterPro" id="IPR015422">
    <property type="entry name" value="PyrdxlP-dep_Trfase_small"/>
</dbReference>
<evidence type="ECO:0000256" key="6">
    <source>
        <dbReference type="ARBA" id="ARBA00022792"/>
    </source>
</evidence>
<dbReference type="PROSITE" id="PS50893">
    <property type="entry name" value="ABC_TRANSPORTER_2"/>
    <property type="match status" value="1"/>
</dbReference>